<evidence type="ECO:0000259" key="6">
    <source>
        <dbReference type="Pfam" id="PF00149"/>
    </source>
</evidence>
<evidence type="ECO:0000256" key="1">
    <source>
        <dbReference type="ARBA" id="ARBA00022729"/>
    </source>
</evidence>
<keyword evidence="5" id="KW-1133">Transmembrane helix</keyword>
<dbReference type="GO" id="GO:0003993">
    <property type="term" value="F:acid phosphatase activity"/>
    <property type="evidence" value="ECO:0007669"/>
    <property type="project" value="UniProtKB-EC"/>
</dbReference>
<proteinExistence type="inferred from homology"/>
<dbReference type="EMBL" id="GL883008">
    <property type="protein sequence ID" value="EGG23112.1"/>
    <property type="molecule type" value="Genomic_DNA"/>
</dbReference>
<accession>F4PNQ9</accession>
<keyword evidence="2 4" id="KW-0378">Hydrolase</keyword>
<dbReference type="PANTHER" id="PTHR22953:SF153">
    <property type="entry name" value="PURPLE ACID PHOSPHATASE"/>
    <property type="match status" value="1"/>
</dbReference>
<feature type="transmembrane region" description="Helical" evidence="5">
    <location>
        <begin position="504"/>
        <end position="522"/>
    </location>
</feature>
<gene>
    <name evidence="8" type="ORF">DFA_05242</name>
</gene>
<evidence type="ECO:0000259" key="7">
    <source>
        <dbReference type="Pfam" id="PF14008"/>
    </source>
</evidence>
<reference evidence="9" key="1">
    <citation type="journal article" date="2011" name="Genome Res.">
        <title>Phylogeny-wide analysis of social amoeba genomes highlights ancient origins for complex intercellular communication.</title>
        <authorList>
            <person name="Heidel A.J."/>
            <person name="Lawal H.M."/>
            <person name="Felder M."/>
            <person name="Schilde C."/>
            <person name="Helps N.R."/>
            <person name="Tunggal B."/>
            <person name="Rivero F."/>
            <person name="John U."/>
            <person name="Schleicher M."/>
            <person name="Eichinger L."/>
            <person name="Platzer M."/>
            <person name="Noegel A.A."/>
            <person name="Schaap P."/>
            <person name="Gloeckner G."/>
        </authorList>
    </citation>
    <scope>NUCLEOTIDE SEQUENCE [LARGE SCALE GENOMIC DNA]</scope>
    <source>
        <strain evidence="9">SH3</strain>
    </source>
</reference>
<feature type="signal peptide" evidence="4">
    <location>
        <begin position="1"/>
        <end position="24"/>
    </location>
</feature>
<dbReference type="InterPro" id="IPR029052">
    <property type="entry name" value="Metallo-depent_PP-like"/>
</dbReference>
<protein>
    <recommendedName>
        <fullName evidence="4">Purple acid phosphatase</fullName>
        <ecNumber evidence="4">3.1.3.2</ecNumber>
    </recommendedName>
</protein>
<comment type="similarity">
    <text evidence="4">Belongs to the metallophosphoesterase superfamily. Purple acid phosphatase family.</text>
</comment>
<evidence type="ECO:0000313" key="8">
    <source>
        <dbReference type="EMBL" id="EGG23112.1"/>
    </source>
</evidence>
<dbReference type="PANTHER" id="PTHR22953">
    <property type="entry name" value="ACID PHOSPHATASE RELATED"/>
    <property type="match status" value="1"/>
</dbReference>
<dbReference type="InterPro" id="IPR025733">
    <property type="entry name" value="PAPs_C"/>
</dbReference>
<dbReference type="Pfam" id="PF14008">
    <property type="entry name" value="Metallophos_C"/>
    <property type="match status" value="1"/>
</dbReference>
<dbReference type="SUPFAM" id="SSF56300">
    <property type="entry name" value="Metallo-dependent phosphatases"/>
    <property type="match status" value="1"/>
</dbReference>
<dbReference type="Gene3D" id="3.60.21.10">
    <property type="match status" value="1"/>
</dbReference>
<evidence type="ECO:0000313" key="9">
    <source>
        <dbReference type="Proteomes" id="UP000007797"/>
    </source>
</evidence>
<keyword evidence="5" id="KW-0472">Membrane</keyword>
<dbReference type="Pfam" id="PF00149">
    <property type="entry name" value="Metallophos"/>
    <property type="match status" value="1"/>
</dbReference>
<dbReference type="GeneID" id="14875382"/>
<dbReference type="InterPro" id="IPR041792">
    <property type="entry name" value="MPP_PAP"/>
</dbReference>
<evidence type="ECO:0000256" key="2">
    <source>
        <dbReference type="ARBA" id="ARBA00022801"/>
    </source>
</evidence>
<dbReference type="InterPro" id="IPR008963">
    <property type="entry name" value="Purple_acid_Pase-like_N"/>
</dbReference>
<dbReference type="InterPro" id="IPR039331">
    <property type="entry name" value="PAPs-like"/>
</dbReference>
<dbReference type="InterPro" id="IPR004843">
    <property type="entry name" value="Calcineurin-like_PHP"/>
</dbReference>
<keyword evidence="3" id="KW-0325">Glycoprotein</keyword>
<dbReference type="OrthoDB" id="45007at2759"/>
<feature type="chain" id="PRO_5005129534" description="Purple acid phosphatase" evidence="4">
    <location>
        <begin position="25"/>
        <end position="547"/>
    </location>
</feature>
<keyword evidence="1 4" id="KW-0732">Signal</keyword>
<dbReference type="RefSeq" id="XP_004360963.1">
    <property type="nucleotide sequence ID" value="XM_004360906.1"/>
</dbReference>
<dbReference type="Proteomes" id="UP000007797">
    <property type="component" value="Unassembled WGS sequence"/>
</dbReference>
<comment type="catalytic activity">
    <reaction evidence="4">
        <text>a phosphate monoester + H2O = an alcohol + phosphate</text>
        <dbReference type="Rhea" id="RHEA:15017"/>
        <dbReference type="ChEBI" id="CHEBI:15377"/>
        <dbReference type="ChEBI" id="CHEBI:30879"/>
        <dbReference type="ChEBI" id="CHEBI:43474"/>
        <dbReference type="ChEBI" id="CHEBI:67140"/>
        <dbReference type="EC" id="3.1.3.2"/>
    </reaction>
</comment>
<organism evidence="8 9">
    <name type="scientific">Cavenderia fasciculata</name>
    <name type="common">Slime mold</name>
    <name type="synonym">Dictyostelium fasciculatum</name>
    <dbReference type="NCBI Taxonomy" id="261658"/>
    <lineage>
        <taxon>Eukaryota</taxon>
        <taxon>Amoebozoa</taxon>
        <taxon>Evosea</taxon>
        <taxon>Eumycetozoa</taxon>
        <taxon>Dictyostelia</taxon>
        <taxon>Acytosteliales</taxon>
        <taxon>Cavenderiaceae</taxon>
        <taxon>Cavenderia</taxon>
    </lineage>
</organism>
<dbReference type="GO" id="GO:0046872">
    <property type="term" value="F:metal ion binding"/>
    <property type="evidence" value="ECO:0007669"/>
    <property type="project" value="InterPro"/>
</dbReference>
<feature type="domain" description="Calcineurin-like phosphoesterase" evidence="6">
    <location>
        <begin position="203"/>
        <end position="409"/>
    </location>
</feature>
<evidence type="ECO:0000256" key="3">
    <source>
        <dbReference type="ARBA" id="ARBA00023180"/>
    </source>
</evidence>
<evidence type="ECO:0000256" key="4">
    <source>
        <dbReference type="RuleBase" id="RU361203"/>
    </source>
</evidence>
<dbReference type="CDD" id="cd00839">
    <property type="entry name" value="MPP_PAPs"/>
    <property type="match status" value="1"/>
</dbReference>
<keyword evidence="9" id="KW-1185">Reference proteome</keyword>
<sequence length="547" mass="61470">MNIHKTTIGIIITLICLLISNGESLPSYTPYHIHLALGDDPQDIVVSWLTKAKVPMPTVYYYQGSCDDVQENLKNIQKHPISPMGSKLLATEEITSVDANSDILLTNNNHNNQQQYSTNQIKSFKMATGTTTTYFGLDAYIHSVQLTLLSSGKPYCYRVGGEKSMLTSSGSKYPSSWSNTWYSFKTNPLPTLAPTIVAAFADSGTWGNIPEVFEHIASDPDITAVIHAGDLSYGVTEEIWDRFGNLIEPISSQFPYMTIPGNWDVKEGALEPFKNRYKMPLYIKSPTNKLVFDTNNADKDKSDNNVEIKVETANNLFYSYEYGLIYFVMISSYDDYHQGSVQYNWLKQQLEHAASIRHRVPWLIVCAHSPMYSSSSGHDGSDLGFREAVEPLIKKYKVNLVISGHDHGYERTYPVYQGKILDEKKQRYDSSEGTIHILAGTGGATSDPWLDQPDWSLHRETSWGFTKLAAYQYSLEVTYLRTNGSVGDSFVIVHEHAKTSSHTSIFFLLLFLIILIFPICTYRGTANKLFLSVLQHDSYASSSKSMA</sequence>
<evidence type="ECO:0000256" key="5">
    <source>
        <dbReference type="SAM" id="Phobius"/>
    </source>
</evidence>
<dbReference type="SUPFAM" id="SSF49363">
    <property type="entry name" value="Purple acid phosphatase, N-terminal domain"/>
    <property type="match status" value="2"/>
</dbReference>
<dbReference type="EC" id="3.1.3.2" evidence="4"/>
<dbReference type="AlphaFoldDB" id="F4PNQ9"/>
<dbReference type="OMA" id="PGNWDVK"/>
<name>F4PNQ9_CACFS</name>
<dbReference type="KEGG" id="dfa:DFA_05242"/>
<dbReference type="Gene3D" id="2.60.40.380">
    <property type="entry name" value="Purple acid phosphatase-like, N-terminal"/>
    <property type="match status" value="1"/>
</dbReference>
<feature type="domain" description="Purple acid phosphatase C-terminal" evidence="7">
    <location>
        <begin position="433"/>
        <end position="489"/>
    </location>
</feature>
<keyword evidence="5" id="KW-0812">Transmembrane</keyword>